<proteinExistence type="predicted"/>
<dbReference type="Proteomes" id="UP000694409">
    <property type="component" value="Unassembled WGS sequence"/>
</dbReference>
<organism evidence="2 3">
    <name type="scientific">Serinus canaria</name>
    <name type="common">Island canary</name>
    <name type="synonym">Fringilla canaria</name>
    <dbReference type="NCBI Taxonomy" id="9135"/>
    <lineage>
        <taxon>Eukaryota</taxon>
        <taxon>Metazoa</taxon>
        <taxon>Chordata</taxon>
        <taxon>Craniata</taxon>
        <taxon>Vertebrata</taxon>
        <taxon>Euteleostomi</taxon>
        <taxon>Archelosauria</taxon>
        <taxon>Archosauria</taxon>
        <taxon>Dinosauria</taxon>
        <taxon>Saurischia</taxon>
        <taxon>Theropoda</taxon>
        <taxon>Coelurosauria</taxon>
        <taxon>Aves</taxon>
        <taxon>Neognathae</taxon>
        <taxon>Neoaves</taxon>
        <taxon>Telluraves</taxon>
        <taxon>Australaves</taxon>
        <taxon>Passeriformes</taxon>
        <taxon>Passeroidea</taxon>
        <taxon>Fringillidae</taxon>
        <taxon>Carduelinae</taxon>
        <taxon>Serinus</taxon>
    </lineage>
</organism>
<reference evidence="2" key="2">
    <citation type="submission" date="2025-09" db="UniProtKB">
        <authorList>
            <consortium name="Ensembl"/>
        </authorList>
    </citation>
    <scope>IDENTIFICATION</scope>
</reference>
<dbReference type="AlphaFoldDB" id="A0A8C9MUS5"/>
<feature type="region of interest" description="Disordered" evidence="1">
    <location>
        <begin position="1"/>
        <end position="20"/>
    </location>
</feature>
<accession>A0A8C9MUS5</accession>
<sequence length="111" mass="11972">MMPWAHQDTPPKMSKQNQQNVHLAPAASLAVGRCFSVQLASGWCMCTAPASTHHPGATQDPPSPVSGSLAGVQEKWAHCSGAGVWVRKAVLYSEANYCRQQECVQPVLLMK</sequence>
<dbReference type="Ensembl" id="ENSSCAT00000009514.1">
    <property type="protein sequence ID" value="ENSSCAP00000008436.1"/>
    <property type="gene ID" value="ENSSCAG00000006438.1"/>
</dbReference>
<evidence type="ECO:0000313" key="2">
    <source>
        <dbReference type="Ensembl" id="ENSSCAP00000008436.1"/>
    </source>
</evidence>
<keyword evidence="3" id="KW-1185">Reference proteome</keyword>
<protein>
    <submittedName>
        <fullName evidence="2">Uncharacterized protein</fullName>
    </submittedName>
</protein>
<name>A0A8C9MUS5_SERCA</name>
<reference evidence="2" key="1">
    <citation type="submission" date="2025-08" db="UniProtKB">
        <authorList>
            <consortium name="Ensembl"/>
        </authorList>
    </citation>
    <scope>IDENTIFICATION</scope>
</reference>
<evidence type="ECO:0000313" key="3">
    <source>
        <dbReference type="Proteomes" id="UP000694409"/>
    </source>
</evidence>
<evidence type="ECO:0000256" key="1">
    <source>
        <dbReference type="SAM" id="MobiDB-lite"/>
    </source>
</evidence>